<name>F5XRA6_MICPN</name>
<evidence type="ECO:0000256" key="3">
    <source>
        <dbReference type="SAM" id="MobiDB-lite"/>
    </source>
</evidence>
<dbReference type="InterPro" id="IPR036388">
    <property type="entry name" value="WH-like_DNA-bd_sf"/>
</dbReference>
<dbReference type="InterPro" id="IPR016032">
    <property type="entry name" value="Sig_transdc_resp-reg_C-effctor"/>
</dbReference>
<dbReference type="PROSITE" id="PS00622">
    <property type="entry name" value="HTH_LUXR_1"/>
    <property type="match status" value="1"/>
</dbReference>
<dbReference type="HOGENOM" id="CLU_006850_4_1_11"/>
<dbReference type="InterPro" id="IPR041664">
    <property type="entry name" value="AAA_16"/>
</dbReference>
<feature type="region of interest" description="Disordered" evidence="3">
    <location>
        <begin position="1"/>
        <end position="25"/>
    </location>
</feature>
<dbReference type="GO" id="GO:0005524">
    <property type="term" value="F:ATP binding"/>
    <property type="evidence" value="ECO:0007669"/>
    <property type="project" value="UniProtKB-KW"/>
</dbReference>
<dbReference type="EMBL" id="AP012204">
    <property type="protein sequence ID" value="BAK34596.1"/>
    <property type="molecule type" value="Genomic_DNA"/>
</dbReference>
<dbReference type="STRING" id="1032480.MLP_15820"/>
<dbReference type="OrthoDB" id="134933at2"/>
<dbReference type="RefSeq" id="WP_013862479.1">
    <property type="nucleotide sequence ID" value="NC_015635.1"/>
</dbReference>
<keyword evidence="6" id="KW-1185">Reference proteome</keyword>
<dbReference type="InterPro" id="IPR027417">
    <property type="entry name" value="P-loop_NTPase"/>
</dbReference>
<keyword evidence="1" id="KW-0547">Nucleotide-binding</keyword>
<dbReference type="GO" id="GO:0006355">
    <property type="term" value="P:regulation of DNA-templated transcription"/>
    <property type="evidence" value="ECO:0007669"/>
    <property type="project" value="InterPro"/>
</dbReference>
<protein>
    <submittedName>
        <fullName evidence="5">Putative LuxR family transcriptional regulator</fullName>
    </submittedName>
</protein>
<dbReference type="KEGG" id="mph:MLP_15820"/>
<reference evidence="5 6" key="1">
    <citation type="submission" date="2011-05" db="EMBL/GenBank/DDBJ databases">
        <title>Whole genome sequence of Microlunatus phosphovorus NM-1.</title>
        <authorList>
            <person name="Hosoyama A."/>
            <person name="Sasaki K."/>
            <person name="Harada T."/>
            <person name="Igarashi R."/>
            <person name="Kawakoshi A."/>
            <person name="Sasagawa M."/>
            <person name="Fukada J."/>
            <person name="Nakamura S."/>
            <person name="Katano Y."/>
            <person name="Hanada S."/>
            <person name="Kamagata Y."/>
            <person name="Nakamura N."/>
            <person name="Yamazaki S."/>
            <person name="Fujita N."/>
        </authorList>
    </citation>
    <scope>NUCLEOTIDE SEQUENCE [LARGE SCALE GENOMIC DNA]</scope>
    <source>
        <strain evidence="6">ATCC 700054 / DSM 10555 / JCM 9379 / NBRC 101784 / NCIMB 13414 / VKM Ac-1990 / NM-1</strain>
    </source>
</reference>
<dbReference type="Gene3D" id="1.25.40.10">
    <property type="entry name" value="Tetratricopeptide repeat domain"/>
    <property type="match status" value="1"/>
</dbReference>
<feature type="domain" description="HTH luxR-type" evidence="4">
    <location>
        <begin position="852"/>
        <end position="915"/>
    </location>
</feature>
<feature type="compositionally biased region" description="Polar residues" evidence="3">
    <location>
        <begin position="10"/>
        <end position="20"/>
    </location>
</feature>
<dbReference type="SMART" id="SM00028">
    <property type="entry name" value="TPR"/>
    <property type="match status" value="4"/>
</dbReference>
<dbReference type="SUPFAM" id="SSF52540">
    <property type="entry name" value="P-loop containing nucleoside triphosphate hydrolases"/>
    <property type="match status" value="1"/>
</dbReference>
<proteinExistence type="predicted"/>
<dbReference type="CDD" id="cd06170">
    <property type="entry name" value="LuxR_C_like"/>
    <property type="match status" value="1"/>
</dbReference>
<evidence type="ECO:0000259" key="4">
    <source>
        <dbReference type="PROSITE" id="PS50043"/>
    </source>
</evidence>
<sequence>MLEPSLTVDGASTSRQSATPSAGRPVAIVGRDAELDRLARSYASARAGHAQVVIIEAEAGMGKSALLEHFVRRRPGARVRWLRCDEFERDIAFAGAERLLGVGDTLTGCSEVEVGRRLLAWLGEQQSGKRVTVLAVDDAQWLDRPTLHALAFALRRLRADRTLSILTRRPGPSNDATVLTEDPAATAIVRLDPLDAVAVIALARRLRSWYLSDDLATGLVGSTGGVPLLVAGAIRGASAPAQLVPDQGGRSTISATVATAVARMLGSVAADARRLVEASAVLAEPVDLLVLGRMTEIPDAATAAADGARAGLLRTDADGSVRCAHDLLTAAVYRGLSPARRRDLHRLATAWTTGDRRLAHRAAASAGPSPELVAELTAAADAARAAQRHQLAAAHRLRARGVCADARVRDELLLEAVIDLVAAQDLVGADELAATVDGGDLGALGCLALGLLARESGQVAAARRLLRDALDLAVVDGDRRLCERAGLAQAVLAVRLNEGEAAVRAVTWAEESDDPELAADACTTKALGLWQLGEHQQAIEVLDKTLSAAGDTPWDAEVLAVRAMVREYLGQLPEALADYDAAVALDPIWRPTTNHSRTRVLRATTRVLLGDWDGAAIDAAAARTLAQAAAQAWSIPLAYAVSADVPAWRGQFDLAADYLAEADRALQVLRPPQVLDFVVDHQLALATARGDHGAVVDLLEPLLRTDYLARAGVIRTYRWPYQCWIDTQIALGDLGAAERALGDYERALDRWPGGAVPPRLGWLRGRLAEARGEPLAARDHYASDLLCHEVRRAPFGYAGLLLSLGHVERVLGNRRDALDHLTKAHRIFLQLRANPAERLCAAELAACGLPASLADPLRLTPREEDVAALVERGYTNKEIAAELYLTPKTVEYHLGNIFAKLGISSRRELRRRRQG</sequence>
<dbReference type="Proteomes" id="UP000007947">
    <property type="component" value="Chromosome"/>
</dbReference>
<dbReference type="PRINTS" id="PR00038">
    <property type="entry name" value="HTHLUXR"/>
</dbReference>
<dbReference type="GO" id="GO:0004016">
    <property type="term" value="F:adenylate cyclase activity"/>
    <property type="evidence" value="ECO:0007669"/>
    <property type="project" value="TreeGrafter"/>
</dbReference>
<dbReference type="PANTHER" id="PTHR16305:SF35">
    <property type="entry name" value="TRANSCRIPTIONAL ACTIVATOR DOMAIN"/>
    <property type="match status" value="1"/>
</dbReference>
<accession>F5XRA6</accession>
<dbReference type="PROSITE" id="PS50043">
    <property type="entry name" value="HTH_LUXR_2"/>
    <property type="match status" value="1"/>
</dbReference>
<evidence type="ECO:0000313" key="5">
    <source>
        <dbReference type="EMBL" id="BAK34596.1"/>
    </source>
</evidence>
<keyword evidence="2" id="KW-0067">ATP-binding</keyword>
<dbReference type="InterPro" id="IPR019734">
    <property type="entry name" value="TPR_rpt"/>
</dbReference>
<dbReference type="SUPFAM" id="SSF46894">
    <property type="entry name" value="C-terminal effector domain of the bipartite response regulators"/>
    <property type="match status" value="1"/>
</dbReference>
<organism evidence="5 6">
    <name type="scientific">Microlunatus phosphovorus (strain ATCC 700054 / DSM 10555 / JCM 9379 / NBRC 101784 / NCIMB 13414 / VKM Ac-1990 / NM-1)</name>
    <dbReference type="NCBI Taxonomy" id="1032480"/>
    <lineage>
        <taxon>Bacteria</taxon>
        <taxon>Bacillati</taxon>
        <taxon>Actinomycetota</taxon>
        <taxon>Actinomycetes</taxon>
        <taxon>Propionibacteriales</taxon>
        <taxon>Propionibacteriaceae</taxon>
        <taxon>Microlunatus</taxon>
    </lineage>
</organism>
<dbReference type="SMART" id="SM00421">
    <property type="entry name" value="HTH_LUXR"/>
    <property type="match status" value="1"/>
</dbReference>
<dbReference type="Pfam" id="PF00196">
    <property type="entry name" value="GerE"/>
    <property type="match status" value="1"/>
</dbReference>
<dbReference type="AlphaFoldDB" id="F5XRA6"/>
<dbReference type="GO" id="GO:0003677">
    <property type="term" value="F:DNA binding"/>
    <property type="evidence" value="ECO:0007669"/>
    <property type="project" value="InterPro"/>
</dbReference>
<dbReference type="eggNOG" id="COG2909">
    <property type="taxonomic scope" value="Bacteria"/>
</dbReference>
<dbReference type="InterPro" id="IPR011990">
    <property type="entry name" value="TPR-like_helical_dom_sf"/>
</dbReference>
<dbReference type="SUPFAM" id="SSF48452">
    <property type="entry name" value="TPR-like"/>
    <property type="match status" value="3"/>
</dbReference>
<evidence type="ECO:0000256" key="2">
    <source>
        <dbReference type="ARBA" id="ARBA00022840"/>
    </source>
</evidence>
<dbReference type="GO" id="GO:0005737">
    <property type="term" value="C:cytoplasm"/>
    <property type="evidence" value="ECO:0007669"/>
    <property type="project" value="TreeGrafter"/>
</dbReference>
<dbReference type="PANTHER" id="PTHR16305">
    <property type="entry name" value="TESTICULAR SOLUBLE ADENYLYL CYCLASE"/>
    <property type="match status" value="1"/>
</dbReference>
<evidence type="ECO:0000256" key="1">
    <source>
        <dbReference type="ARBA" id="ARBA00022741"/>
    </source>
</evidence>
<dbReference type="Gene3D" id="1.10.10.10">
    <property type="entry name" value="Winged helix-like DNA-binding domain superfamily/Winged helix DNA-binding domain"/>
    <property type="match status" value="1"/>
</dbReference>
<gene>
    <name evidence="5" type="ordered locus">MLP_15820</name>
</gene>
<dbReference type="InterPro" id="IPR000792">
    <property type="entry name" value="Tscrpt_reg_LuxR_C"/>
</dbReference>
<evidence type="ECO:0000313" key="6">
    <source>
        <dbReference type="Proteomes" id="UP000007947"/>
    </source>
</evidence>
<dbReference type="Pfam" id="PF13191">
    <property type="entry name" value="AAA_16"/>
    <property type="match status" value="1"/>
</dbReference>